<dbReference type="Pfam" id="PF16344">
    <property type="entry name" value="FecR_C"/>
    <property type="match status" value="1"/>
</dbReference>
<comment type="caution">
    <text evidence="4">The sequence shown here is derived from an EMBL/GenBank/DDBJ whole genome shotgun (WGS) entry which is preliminary data.</text>
</comment>
<protein>
    <recommendedName>
        <fullName evidence="5">FecR protein domain-containing protein</fullName>
    </recommendedName>
</protein>
<feature type="domain" description="FecR protein" evidence="2">
    <location>
        <begin position="107"/>
        <end position="202"/>
    </location>
</feature>
<dbReference type="EMBL" id="VSSQ01001059">
    <property type="protein sequence ID" value="MPM04668.1"/>
    <property type="molecule type" value="Genomic_DNA"/>
</dbReference>
<dbReference type="Gene3D" id="3.55.50.30">
    <property type="match status" value="1"/>
</dbReference>
<dbReference type="PIRSF" id="PIRSF018266">
    <property type="entry name" value="FecR"/>
    <property type="match status" value="1"/>
</dbReference>
<organism evidence="4">
    <name type="scientific">bioreactor metagenome</name>
    <dbReference type="NCBI Taxonomy" id="1076179"/>
    <lineage>
        <taxon>unclassified sequences</taxon>
        <taxon>metagenomes</taxon>
        <taxon>ecological metagenomes</taxon>
    </lineage>
</organism>
<gene>
    <name evidence="4" type="ORF">SDC9_50947</name>
</gene>
<feature type="domain" description="Protein FecR C-terminal" evidence="3">
    <location>
        <begin position="249"/>
        <end position="312"/>
    </location>
</feature>
<evidence type="ECO:0000259" key="2">
    <source>
        <dbReference type="Pfam" id="PF04773"/>
    </source>
</evidence>
<accession>A0A644WMJ3</accession>
<dbReference type="PANTHER" id="PTHR30273:SF2">
    <property type="entry name" value="PROTEIN FECR"/>
    <property type="match status" value="1"/>
</dbReference>
<name>A0A644WMJ3_9ZZZZ</name>
<evidence type="ECO:0008006" key="5">
    <source>
        <dbReference type="Google" id="ProtNLM"/>
    </source>
</evidence>
<keyword evidence="1" id="KW-1133">Transmembrane helix</keyword>
<dbReference type="InterPro" id="IPR006860">
    <property type="entry name" value="FecR"/>
</dbReference>
<dbReference type="InterPro" id="IPR012373">
    <property type="entry name" value="Ferrdict_sens_TM"/>
</dbReference>
<evidence type="ECO:0000256" key="1">
    <source>
        <dbReference type="SAM" id="Phobius"/>
    </source>
</evidence>
<dbReference type="PANTHER" id="PTHR30273">
    <property type="entry name" value="PERIPLASMIC SIGNAL SENSOR AND SIGMA FACTOR ACTIVATOR FECR-RELATED"/>
    <property type="match status" value="1"/>
</dbReference>
<feature type="transmembrane region" description="Helical" evidence="1">
    <location>
        <begin position="62"/>
        <end position="84"/>
    </location>
</feature>
<keyword evidence="1" id="KW-0812">Transmembrane</keyword>
<sequence length="320" mass="36520">MDKIIIKYLSGSASEEEKELLLRWLEESEKNAKTFSDLKHVWTLKEVSSNIFKNPGRRREQFFRILSISAAAILIMIVPLLMVMQKRINSYKQDISYMLSQSGLDYEYSTPFGVKGKVILPDGSSVHLNSGSKINFPGKFSGNIRDISFSGEGYFDIASDSLRPMIITLSSGIKVNITGTSFNLSSYDNDKEVSLLLLSGKVSISNTKGREMFVVKPNEKIVINLNNNKQSVENPQDLLSTIGWKRGWLVFEESNLEEVFKKMERWYGQKIVVNDKSVYNKKLTAKFREESVSHVFELMKQISLINYKIVDSVAYISEFR</sequence>
<evidence type="ECO:0000313" key="4">
    <source>
        <dbReference type="EMBL" id="MPM04668.1"/>
    </source>
</evidence>
<dbReference type="Gene3D" id="2.60.120.1440">
    <property type="match status" value="1"/>
</dbReference>
<dbReference type="AlphaFoldDB" id="A0A644WMJ3"/>
<dbReference type="InterPro" id="IPR032508">
    <property type="entry name" value="FecR_C"/>
</dbReference>
<evidence type="ECO:0000259" key="3">
    <source>
        <dbReference type="Pfam" id="PF16344"/>
    </source>
</evidence>
<dbReference type="Pfam" id="PF04773">
    <property type="entry name" value="FecR"/>
    <property type="match status" value="1"/>
</dbReference>
<proteinExistence type="predicted"/>
<reference evidence="4" key="1">
    <citation type="submission" date="2019-08" db="EMBL/GenBank/DDBJ databases">
        <authorList>
            <person name="Kucharzyk K."/>
            <person name="Murdoch R.W."/>
            <person name="Higgins S."/>
            <person name="Loffler F."/>
        </authorList>
    </citation>
    <scope>NUCLEOTIDE SEQUENCE</scope>
</reference>
<keyword evidence="1" id="KW-0472">Membrane</keyword>
<dbReference type="GO" id="GO:0016989">
    <property type="term" value="F:sigma factor antagonist activity"/>
    <property type="evidence" value="ECO:0007669"/>
    <property type="project" value="TreeGrafter"/>
</dbReference>